<keyword evidence="2" id="KW-0812">Transmembrane</keyword>
<feature type="compositionally biased region" description="Polar residues" evidence="1">
    <location>
        <begin position="201"/>
        <end position="215"/>
    </location>
</feature>
<evidence type="ECO:0000313" key="5">
    <source>
        <dbReference type="Proteomes" id="UP001159405"/>
    </source>
</evidence>
<feature type="region of interest" description="Disordered" evidence="1">
    <location>
        <begin position="186"/>
        <end position="215"/>
    </location>
</feature>
<evidence type="ECO:0000256" key="2">
    <source>
        <dbReference type="SAM" id="Phobius"/>
    </source>
</evidence>
<evidence type="ECO:0000256" key="1">
    <source>
        <dbReference type="SAM" id="MobiDB-lite"/>
    </source>
</evidence>
<protein>
    <submittedName>
        <fullName evidence="4">Uncharacterized protein</fullName>
    </submittedName>
</protein>
<evidence type="ECO:0000256" key="3">
    <source>
        <dbReference type="SAM" id="SignalP"/>
    </source>
</evidence>
<feature type="compositionally biased region" description="Basic residues" evidence="1">
    <location>
        <begin position="186"/>
        <end position="200"/>
    </location>
</feature>
<dbReference type="InterPro" id="IPR008993">
    <property type="entry name" value="TIMP-like_OB-fold"/>
</dbReference>
<comment type="caution">
    <text evidence="4">The sequence shown here is derived from an EMBL/GenBank/DDBJ whole genome shotgun (WGS) entry which is preliminary data.</text>
</comment>
<gene>
    <name evidence="4" type="ORF">PLOB_00038334</name>
</gene>
<keyword evidence="5" id="KW-1185">Reference proteome</keyword>
<dbReference type="EMBL" id="CALNXK010000057">
    <property type="protein sequence ID" value="CAH3136210.1"/>
    <property type="molecule type" value="Genomic_DNA"/>
</dbReference>
<feature type="chain" id="PRO_5046771235" evidence="3">
    <location>
        <begin position="20"/>
        <end position="282"/>
    </location>
</feature>
<organism evidence="4 5">
    <name type="scientific">Porites lobata</name>
    <dbReference type="NCBI Taxonomy" id="104759"/>
    <lineage>
        <taxon>Eukaryota</taxon>
        <taxon>Metazoa</taxon>
        <taxon>Cnidaria</taxon>
        <taxon>Anthozoa</taxon>
        <taxon>Hexacorallia</taxon>
        <taxon>Scleractinia</taxon>
        <taxon>Fungiina</taxon>
        <taxon>Poritidae</taxon>
        <taxon>Porites</taxon>
    </lineage>
</organism>
<dbReference type="Proteomes" id="UP001159405">
    <property type="component" value="Unassembled WGS sequence"/>
</dbReference>
<accession>A0ABN8P873</accession>
<feature type="transmembrane region" description="Helical" evidence="2">
    <location>
        <begin position="258"/>
        <end position="277"/>
    </location>
</feature>
<sequence length="282" mass="31464">MKLLCVAILSGILMNFICAALSCSPDGRSPLKPTDRVRKADFVIHGTVRASPRHRHKKDHLGFYSALFEVHCIFKGGKLPKFVNVSGFGFVGGLCARSNAYLNKTYIAFIRRDSNEWSNSTRFVTHWVNSQPATINVKHKPYKSVLKDIAKMFKERATLPEGASKDSLPGCPKLSLFVVGRPCHPKSNKLHKKRKHKKCHVSSTPSTQFTHSTKGLTSSGKTLISARVDSKETVLSTTTRMKGNVEFLLQSHSSVSRTTSLCWCFVLIFHGLVLVVVKWHQT</sequence>
<reference evidence="4 5" key="1">
    <citation type="submission" date="2022-05" db="EMBL/GenBank/DDBJ databases">
        <authorList>
            <consortium name="Genoscope - CEA"/>
            <person name="William W."/>
        </authorList>
    </citation>
    <scope>NUCLEOTIDE SEQUENCE [LARGE SCALE GENOMIC DNA]</scope>
</reference>
<name>A0ABN8P873_9CNID</name>
<dbReference type="PROSITE" id="PS51257">
    <property type="entry name" value="PROKAR_LIPOPROTEIN"/>
    <property type="match status" value="1"/>
</dbReference>
<evidence type="ECO:0000313" key="4">
    <source>
        <dbReference type="EMBL" id="CAH3136210.1"/>
    </source>
</evidence>
<keyword evidence="2" id="KW-0472">Membrane</keyword>
<feature type="signal peptide" evidence="3">
    <location>
        <begin position="1"/>
        <end position="19"/>
    </location>
</feature>
<keyword evidence="2" id="KW-1133">Transmembrane helix</keyword>
<dbReference type="Gene3D" id="2.40.50.120">
    <property type="match status" value="1"/>
</dbReference>
<proteinExistence type="predicted"/>
<keyword evidence="3" id="KW-0732">Signal</keyword>